<feature type="domain" description="AAA+ ATPase" evidence="1">
    <location>
        <begin position="42"/>
        <end position="212"/>
    </location>
</feature>
<name>A0ABV1RHM3_9ALTE</name>
<dbReference type="PANTHER" id="PTHR35894">
    <property type="entry name" value="GENERAL SECRETION PATHWAY PROTEIN A-RELATED"/>
    <property type="match status" value="1"/>
</dbReference>
<accession>A0ABV1RHM3</accession>
<dbReference type="Gene3D" id="3.40.50.300">
    <property type="entry name" value="P-loop containing nucleotide triphosphate hydrolases"/>
    <property type="match status" value="1"/>
</dbReference>
<organism evidence="2 3">
    <name type="scientific">Catenovulum sediminis</name>
    <dbReference type="NCBI Taxonomy" id="1740262"/>
    <lineage>
        <taxon>Bacteria</taxon>
        <taxon>Pseudomonadati</taxon>
        <taxon>Pseudomonadota</taxon>
        <taxon>Gammaproteobacteria</taxon>
        <taxon>Alteromonadales</taxon>
        <taxon>Alteromonadaceae</taxon>
        <taxon>Catenovulum</taxon>
    </lineage>
</organism>
<dbReference type="NCBIfam" id="TIGR03015">
    <property type="entry name" value="pepcterm_ATPase"/>
    <property type="match status" value="1"/>
</dbReference>
<evidence type="ECO:0000313" key="3">
    <source>
        <dbReference type="Proteomes" id="UP001467690"/>
    </source>
</evidence>
<dbReference type="InterPro" id="IPR027417">
    <property type="entry name" value="P-loop_NTPase"/>
</dbReference>
<dbReference type="Pfam" id="PF13401">
    <property type="entry name" value="AAA_22"/>
    <property type="match status" value="1"/>
</dbReference>
<keyword evidence="3" id="KW-1185">Reference proteome</keyword>
<dbReference type="EMBL" id="JBELOE010000212">
    <property type="protein sequence ID" value="MER2492443.1"/>
    <property type="molecule type" value="Genomic_DNA"/>
</dbReference>
<dbReference type="InterPro" id="IPR003593">
    <property type="entry name" value="AAA+_ATPase"/>
</dbReference>
<reference evidence="2 3" key="1">
    <citation type="submission" date="2024-06" db="EMBL/GenBank/DDBJ databases">
        <authorList>
            <person name="Chen R.Y."/>
        </authorList>
    </citation>
    <scope>NUCLEOTIDE SEQUENCE [LARGE SCALE GENOMIC DNA]</scope>
    <source>
        <strain evidence="2 3">D2</strain>
    </source>
</reference>
<sequence length="371" mass="41929">MYEDFYGLADKPFHLTPDPHFFFASKLHTRALSYLKYGIGQGEGFIVITGAIGTGKTTIANSLLAELDQKDVKAIQIVTPKLNPDDLITVTASKLGVNTENKSKGELLEAIEKELSNFVKQGHRALLIVDEAQNLPIESVEELRMLSNFQIEGKPLLQSFLLGQPELRELLQLPSMEQFRQRIVASCDLKPLSAIETHEYIEFRVNAAAKCEVKLFSDEAIELIYHFTNGIPRRINTVCDRILLFGFLEEKKYLGEEETQTVINEIIEESVESGVSETPSKTQDEITKEELLEDLTPPDKNATISMNQPAGIPSDIMQDITHLRNMIQEIRSTLETSIEYKLKVSRYIDNAINRKLKQLKQMASVENEDKT</sequence>
<dbReference type="SUPFAM" id="SSF52540">
    <property type="entry name" value="P-loop containing nucleoside triphosphate hydrolases"/>
    <property type="match status" value="1"/>
</dbReference>
<evidence type="ECO:0000313" key="2">
    <source>
        <dbReference type="EMBL" id="MER2492443.1"/>
    </source>
</evidence>
<dbReference type="InterPro" id="IPR017466">
    <property type="entry name" value="XrtA-assoc_ATPase-like"/>
</dbReference>
<proteinExistence type="predicted"/>
<dbReference type="InterPro" id="IPR052026">
    <property type="entry name" value="ExeA_AAA_ATPase_DNA-bind"/>
</dbReference>
<protein>
    <submittedName>
        <fullName evidence="2">XrtA/PEP-CTERM system-associated ATPase</fullName>
    </submittedName>
</protein>
<gene>
    <name evidence="2" type="ORF">ABS311_11205</name>
</gene>
<dbReference type="InterPro" id="IPR049945">
    <property type="entry name" value="AAA_22"/>
</dbReference>
<dbReference type="PANTHER" id="PTHR35894:SF1">
    <property type="entry name" value="PHOSPHORIBULOKINASE _ URIDINE KINASE FAMILY"/>
    <property type="match status" value="1"/>
</dbReference>
<dbReference type="SMART" id="SM00382">
    <property type="entry name" value="AAA"/>
    <property type="match status" value="1"/>
</dbReference>
<dbReference type="RefSeq" id="WP_350401962.1">
    <property type="nucleotide sequence ID" value="NZ_JBELOE010000212.1"/>
</dbReference>
<evidence type="ECO:0000259" key="1">
    <source>
        <dbReference type="SMART" id="SM00382"/>
    </source>
</evidence>
<comment type="caution">
    <text evidence="2">The sequence shown here is derived from an EMBL/GenBank/DDBJ whole genome shotgun (WGS) entry which is preliminary data.</text>
</comment>
<dbReference type="Proteomes" id="UP001467690">
    <property type="component" value="Unassembled WGS sequence"/>
</dbReference>